<organism evidence="3 4">
    <name type="scientific">Podospora aff. communis PSN243</name>
    <dbReference type="NCBI Taxonomy" id="3040156"/>
    <lineage>
        <taxon>Eukaryota</taxon>
        <taxon>Fungi</taxon>
        <taxon>Dikarya</taxon>
        <taxon>Ascomycota</taxon>
        <taxon>Pezizomycotina</taxon>
        <taxon>Sordariomycetes</taxon>
        <taxon>Sordariomycetidae</taxon>
        <taxon>Sordariales</taxon>
        <taxon>Podosporaceae</taxon>
        <taxon>Podospora</taxon>
    </lineage>
</organism>
<dbReference type="Proteomes" id="UP001321760">
    <property type="component" value="Unassembled WGS sequence"/>
</dbReference>
<gene>
    <name evidence="3" type="ORF">QBC34DRAFT_143060</name>
</gene>
<evidence type="ECO:0000313" key="4">
    <source>
        <dbReference type="Proteomes" id="UP001321760"/>
    </source>
</evidence>
<dbReference type="InterPro" id="IPR046341">
    <property type="entry name" value="SET_dom_sf"/>
</dbReference>
<dbReference type="InterPro" id="IPR001214">
    <property type="entry name" value="SET_dom"/>
</dbReference>
<dbReference type="PANTHER" id="PTHR47332:SF6">
    <property type="entry name" value="SET DOMAIN-CONTAINING PROTEIN"/>
    <property type="match status" value="1"/>
</dbReference>
<comment type="caution">
    <text evidence="3">The sequence shown here is derived from an EMBL/GenBank/DDBJ whole genome shotgun (WGS) entry which is preliminary data.</text>
</comment>
<dbReference type="GO" id="GO:0032259">
    <property type="term" value="P:methylation"/>
    <property type="evidence" value="ECO:0007669"/>
    <property type="project" value="UniProtKB-KW"/>
</dbReference>
<proteinExistence type="predicted"/>
<dbReference type="SUPFAM" id="SSF82199">
    <property type="entry name" value="SET domain"/>
    <property type="match status" value="1"/>
</dbReference>
<protein>
    <submittedName>
        <fullName evidence="3">N-lysine methyltransferase SMYD2</fullName>
    </submittedName>
</protein>
<feature type="signal peptide" evidence="1">
    <location>
        <begin position="1"/>
        <end position="16"/>
    </location>
</feature>
<keyword evidence="1" id="KW-0732">Signal</keyword>
<feature type="chain" id="PRO_5044024050" evidence="1">
    <location>
        <begin position="17"/>
        <end position="426"/>
    </location>
</feature>
<accession>A0AAV9GGS5</accession>
<evidence type="ECO:0000313" key="3">
    <source>
        <dbReference type="EMBL" id="KAK4447075.1"/>
    </source>
</evidence>
<dbReference type="InterPro" id="IPR053185">
    <property type="entry name" value="SET_domain_protein"/>
</dbReference>
<dbReference type="Pfam" id="PF00856">
    <property type="entry name" value="SET"/>
    <property type="match status" value="1"/>
</dbReference>
<dbReference type="PANTHER" id="PTHR47332">
    <property type="entry name" value="SET DOMAIN-CONTAINING PROTEIN 5"/>
    <property type="match status" value="1"/>
</dbReference>
<dbReference type="SMART" id="SM00317">
    <property type="entry name" value="SET"/>
    <property type="match status" value="1"/>
</dbReference>
<dbReference type="GO" id="GO:0008168">
    <property type="term" value="F:methyltransferase activity"/>
    <property type="evidence" value="ECO:0007669"/>
    <property type="project" value="UniProtKB-KW"/>
</dbReference>
<reference evidence="3" key="2">
    <citation type="submission" date="2023-05" db="EMBL/GenBank/DDBJ databases">
        <authorList>
            <consortium name="Lawrence Berkeley National Laboratory"/>
            <person name="Steindorff A."/>
            <person name="Hensen N."/>
            <person name="Bonometti L."/>
            <person name="Westerberg I."/>
            <person name="Brannstrom I.O."/>
            <person name="Guillou S."/>
            <person name="Cros-Aarteil S."/>
            <person name="Calhoun S."/>
            <person name="Haridas S."/>
            <person name="Kuo A."/>
            <person name="Mondo S."/>
            <person name="Pangilinan J."/>
            <person name="Riley R."/>
            <person name="Labutti K."/>
            <person name="Andreopoulos B."/>
            <person name="Lipzen A."/>
            <person name="Chen C."/>
            <person name="Yanf M."/>
            <person name="Daum C."/>
            <person name="Ng V."/>
            <person name="Clum A."/>
            <person name="Ohm R."/>
            <person name="Martin F."/>
            <person name="Silar P."/>
            <person name="Natvig D."/>
            <person name="Lalanne C."/>
            <person name="Gautier V."/>
            <person name="Ament-Velasquez S.L."/>
            <person name="Kruys A."/>
            <person name="Hutchinson M.I."/>
            <person name="Powell A.J."/>
            <person name="Barry K."/>
            <person name="Miller A.N."/>
            <person name="Grigoriev I.V."/>
            <person name="Debuchy R."/>
            <person name="Gladieux P."/>
            <person name="Thoren M.H."/>
            <person name="Johannesson H."/>
        </authorList>
    </citation>
    <scope>NUCLEOTIDE SEQUENCE</scope>
    <source>
        <strain evidence="3">PSN243</strain>
    </source>
</reference>
<keyword evidence="3" id="KW-0808">Transferase</keyword>
<sequence>MFSSVFFLLWCGFVRGETWQSSHWAQETPNLQCRHNPAGPLNPGTHQTRCSPIVDDKTQDAPSRSPWSYTPICVDPVETSDETSKLCTFTITSLRGGPGMSIITKPSVAASLTRILQQPEISWLEKQRGVPFVQDPRVKYEVKQLPNKGYGVIATSFIPKDSVVMVELPYMLKISDPTPWNHKGALALMQQAARRLSSKDQSRLLQMARQDKGYVLDDIFRTNSFRVSVEGVSHSALYPEVARINHDCRPNTVVQYSTTTLAMEIIAYRDIEPGEEITLSYFALNLRYHERSEALKNWGFTCSCSFCADEAAREESDRKRQHIESILLAIKRQENITRDIVSRAVGKLHEITEEEGLTAQMGDLLLMVAEACMAAKDLELAKQIGEEALKISRRYAGFDNDRTNDVVKLLEAVEDREKESASASAS</sequence>
<reference evidence="3" key="1">
    <citation type="journal article" date="2023" name="Mol. Phylogenet. Evol.">
        <title>Genome-scale phylogeny and comparative genomics of the fungal order Sordariales.</title>
        <authorList>
            <person name="Hensen N."/>
            <person name="Bonometti L."/>
            <person name="Westerberg I."/>
            <person name="Brannstrom I.O."/>
            <person name="Guillou S."/>
            <person name="Cros-Aarteil S."/>
            <person name="Calhoun S."/>
            <person name="Haridas S."/>
            <person name="Kuo A."/>
            <person name="Mondo S."/>
            <person name="Pangilinan J."/>
            <person name="Riley R."/>
            <person name="LaButti K."/>
            <person name="Andreopoulos B."/>
            <person name="Lipzen A."/>
            <person name="Chen C."/>
            <person name="Yan M."/>
            <person name="Daum C."/>
            <person name="Ng V."/>
            <person name="Clum A."/>
            <person name="Steindorff A."/>
            <person name="Ohm R.A."/>
            <person name="Martin F."/>
            <person name="Silar P."/>
            <person name="Natvig D.O."/>
            <person name="Lalanne C."/>
            <person name="Gautier V."/>
            <person name="Ament-Velasquez S.L."/>
            <person name="Kruys A."/>
            <person name="Hutchinson M.I."/>
            <person name="Powell A.J."/>
            <person name="Barry K."/>
            <person name="Miller A.N."/>
            <person name="Grigoriev I.V."/>
            <person name="Debuchy R."/>
            <person name="Gladieux P."/>
            <person name="Hiltunen Thoren M."/>
            <person name="Johannesson H."/>
        </authorList>
    </citation>
    <scope>NUCLEOTIDE SEQUENCE</scope>
    <source>
        <strain evidence="3">PSN243</strain>
    </source>
</reference>
<keyword evidence="4" id="KW-1185">Reference proteome</keyword>
<dbReference type="PROSITE" id="PS50280">
    <property type="entry name" value="SET"/>
    <property type="match status" value="1"/>
</dbReference>
<name>A0AAV9GGS5_9PEZI</name>
<dbReference type="AlphaFoldDB" id="A0AAV9GGS5"/>
<dbReference type="EMBL" id="MU865952">
    <property type="protein sequence ID" value="KAK4447075.1"/>
    <property type="molecule type" value="Genomic_DNA"/>
</dbReference>
<dbReference type="CDD" id="cd20071">
    <property type="entry name" value="SET_SMYD"/>
    <property type="match status" value="1"/>
</dbReference>
<dbReference type="Gene3D" id="2.170.270.10">
    <property type="entry name" value="SET domain"/>
    <property type="match status" value="1"/>
</dbReference>
<evidence type="ECO:0000256" key="1">
    <source>
        <dbReference type="SAM" id="SignalP"/>
    </source>
</evidence>
<evidence type="ECO:0000259" key="2">
    <source>
        <dbReference type="PROSITE" id="PS50280"/>
    </source>
</evidence>
<keyword evidence="3" id="KW-0489">Methyltransferase</keyword>
<feature type="domain" description="SET" evidence="2">
    <location>
        <begin position="138"/>
        <end position="282"/>
    </location>
</feature>